<sequence>MDGSDSNSCLTVLIELGLSIIESANPEVSASSYEACKNLLQNFIKNKITFDECAAALNAEVGDYDSLVRVRGILDLPEQPFPPSDSQNKLRMWTKFEDDRLIGGIYRYGLDNWGAVADFVGGCRNRSQCYQRWSRGLNPKICKKSWSPEEDQKLIELVQIFGENSWAKIASKLGNRSDIQCRYHYKQISKTTSTALNHQSNFLGLERTNPLCSTTSELFKQHEMLKHLPSTATLATLTSALTPPLTTENSSMLNNFSLGPPPNFNLNLNLNSFNQVGRIDDISMNLNNDSISPISSMVGFPDINETGIKKNWGLRGTAIALKPLPFLSPKLRLDGTTPIASCLHPIDS</sequence>
<dbReference type="SMART" id="SM00717">
    <property type="entry name" value="SANT"/>
    <property type="match status" value="2"/>
</dbReference>
<dbReference type="GO" id="GO:0042796">
    <property type="term" value="P:snRNA transcription by RNA polymerase III"/>
    <property type="evidence" value="ECO:0007669"/>
    <property type="project" value="TreeGrafter"/>
</dbReference>
<dbReference type="PANTHER" id="PTHR46621">
    <property type="entry name" value="SNRNA-ACTIVATING PROTEIN COMPLEX SUBUNIT 4"/>
    <property type="match status" value="1"/>
</dbReference>
<keyword evidence="3" id="KW-0804">Transcription</keyword>
<dbReference type="Pfam" id="PF00249">
    <property type="entry name" value="Myb_DNA-binding"/>
    <property type="match status" value="2"/>
</dbReference>
<dbReference type="GO" id="GO:0001006">
    <property type="term" value="F:RNA polymerase III type 3 promoter sequence-specific DNA binding"/>
    <property type="evidence" value="ECO:0007669"/>
    <property type="project" value="TreeGrafter"/>
</dbReference>
<dbReference type="InterPro" id="IPR051575">
    <property type="entry name" value="Myb-like_DNA-bd"/>
</dbReference>
<keyword evidence="1" id="KW-0805">Transcription regulation</keyword>
<evidence type="ECO:0000259" key="6">
    <source>
        <dbReference type="PROSITE" id="PS51293"/>
    </source>
</evidence>
<evidence type="ECO:0000256" key="4">
    <source>
        <dbReference type="ARBA" id="ARBA00023242"/>
    </source>
</evidence>
<dbReference type="InterPro" id="IPR001005">
    <property type="entry name" value="SANT/Myb"/>
</dbReference>
<dbReference type="Gene3D" id="1.10.10.60">
    <property type="entry name" value="Homeodomain-like"/>
    <property type="match status" value="2"/>
</dbReference>
<reference evidence="8" key="1">
    <citation type="submission" date="2016-10" db="EMBL/GenBank/DDBJ databases">
        <authorList>
            <person name="Benchimol M."/>
            <person name="Almeida L.G."/>
            <person name="Vasconcelos A.T."/>
            <person name="Perreira-Neves A."/>
            <person name="Rosa I.A."/>
            <person name="Tasca T."/>
            <person name="Bogo M.R."/>
            <person name="de Souza W."/>
        </authorList>
    </citation>
    <scope>NUCLEOTIDE SEQUENCE [LARGE SCALE GENOMIC DNA]</scope>
    <source>
        <strain evidence="8">K</strain>
    </source>
</reference>
<dbReference type="PROSITE" id="PS51294">
    <property type="entry name" value="HTH_MYB"/>
    <property type="match status" value="1"/>
</dbReference>
<dbReference type="CDD" id="cd00167">
    <property type="entry name" value="SANT"/>
    <property type="match status" value="2"/>
</dbReference>
<dbReference type="AlphaFoldDB" id="A0A1J4JPY1"/>
<keyword evidence="4" id="KW-0539">Nucleus</keyword>
<dbReference type="SUPFAM" id="SSF46689">
    <property type="entry name" value="Homeodomain-like"/>
    <property type="match status" value="2"/>
</dbReference>
<feature type="domain" description="Myb-like" evidence="5">
    <location>
        <begin position="138"/>
        <end position="189"/>
    </location>
</feature>
<evidence type="ECO:0000259" key="7">
    <source>
        <dbReference type="PROSITE" id="PS51294"/>
    </source>
</evidence>
<evidence type="ECO:0000313" key="9">
    <source>
        <dbReference type="Proteomes" id="UP000179807"/>
    </source>
</evidence>
<protein>
    <submittedName>
        <fullName evidence="8">Myb-like DNA-binding domain containing protein</fullName>
    </submittedName>
</protein>
<dbReference type="PROSITE" id="PS50090">
    <property type="entry name" value="MYB_LIKE"/>
    <property type="match status" value="2"/>
</dbReference>
<feature type="domain" description="Myb-like" evidence="5">
    <location>
        <begin position="93"/>
        <end position="137"/>
    </location>
</feature>
<dbReference type="Proteomes" id="UP000179807">
    <property type="component" value="Unassembled WGS sequence"/>
</dbReference>
<organism evidence="8 9">
    <name type="scientific">Tritrichomonas foetus</name>
    <dbReference type="NCBI Taxonomy" id="1144522"/>
    <lineage>
        <taxon>Eukaryota</taxon>
        <taxon>Metamonada</taxon>
        <taxon>Parabasalia</taxon>
        <taxon>Tritrichomonadida</taxon>
        <taxon>Tritrichomonadidae</taxon>
        <taxon>Tritrichomonas</taxon>
    </lineage>
</organism>
<dbReference type="RefSeq" id="XP_068354351.1">
    <property type="nucleotide sequence ID" value="XM_068508285.1"/>
</dbReference>
<feature type="domain" description="HTH myb-type" evidence="7">
    <location>
        <begin position="138"/>
        <end position="193"/>
    </location>
</feature>
<comment type="caution">
    <text evidence="8">The sequence shown here is derived from an EMBL/GenBank/DDBJ whole genome shotgun (WGS) entry which is preliminary data.</text>
</comment>
<evidence type="ECO:0000256" key="1">
    <source>
        <dbReference type="ARBA" id="ARBA00023015"/>
    </source>
</evidence>
<gene>
    <name evidence="8" type="ORF">TRFO_32052</name>
</gene>
<dbReference type="PANTHER" id="PTHR46621:SF1">
    <property type="entry name" value="SNRNA-ACTIVATING PROTEIN COMPLEX SUBUNIT 4"/>
    <property type="match status" value="1"/>
</dbReference>
<dbReference type="InterPro" id="IPR017884">
    <property type="entry name" value="SANT_dom"/>
</dbReference>
<feature type="domain" description="SANT" evidence="6">
    <location>
        <begin position="143"/>
        <end position="193"/>
    </location>
</feature>
<dbReference type="OrthoDB" id="2350934at2759"/>
<dbReference type="GO" id="GO:0000978">
    <property type="term" value="F:RNA polymerase II cis-regulatory region sequence-specific DNA binding"/>
    <property type="evidence" value="ECO:0007669"/>
    <property type="project" value="TreeGrafter"/>
</dbReference>
<dbReference type="PROSITE" id="PS51293">
    <property type="entry name" value="SANT"/>
    <property type="match status" value="1"/>
</dbReference>
<dbReference type="GO" id="GO:0019185">
    <property type="term" value="C:snRNA-activating protein complex"/>
    <property type="evidence" value="ECO:0007669"/>
    <property type="project" value="TreeGrafter"/>
</dbReference>
<dbReference type="InterPro" id="IPR009057">
    <property type="entry name" value="Homeodomain-like_sf"/>
</dbReference>
<name>A0A1J4JPY1_9EUKA</name>
<evidence type="ECO:0000256" key="3">
    <source>
        <dbReference type="ARBA" id="ARBA00023163"/>
    </source>
</evidence>
<dbReference type="GeneID" id="94842989"/>
<dbReference type="InterPro" id="IPR017930">
    <property type="entry name" value="Myb_dom"/>
</dbReference>
<evidence type="ECO:0000313" key="8">
    <source>
        <dbReference type="EMBL" id="OHT01215.1"/>
    </source>
</evidence>
<evidence type="ECO:0000256" key="2">
    <source>
        <dbReference type="ARBA" id="ARBA00023125"/>
    </source>
</evidence>
<evidence type="ECO:0000259" key="5">
    <source>
        <dbReference type="PROSITE" id="PS50090"/>
    </source>
</evidence>
<dbReference type="EMBL" id="MLAK01000923">
    <property type="protein sequence ID" value="OHT01215.1"/>
    <property type="molecule type" value="Genomic_DNA"/>
</dbReference>
<dbReference type="VEuPathDB" id="TrichDB:TRFO_32052"/>
<dbReference type="GO" id="GO:0042795">
    <property type="term" value="P:snRNA transcription by RNA polymerase II"/>
    <property type="evidence" value="ECO:0007669"/>
    <property type="project" value="TreeGrafter"/>
</dbReference>
<keyword evidence="2" id="KW-0238">DNA-binding</keyword>
<proteinExistence type="predicted"/>
<accession>A0A1J4JPY1</accession>
<keyword evidence="9" id="KW-1185">Reference proteome</keyword>